<comment type="catalytic activity">
    <reaction evidence="15 20">
        <text>3-O-(beta-D-galactosyl-(1-&gt;3)-beta-D-galactosyl-(1-&gt;4)-beta-D-xylosyl)-L-seryl-[protein] + UDP-alpha-D-glucuronate = 3-O-(beta-D-GlcA-(1-&gt;3)-beta-D-Gal-(1-&gt;3)-beta-D-Gal-(1-&gt;4)-beta-D-Xyl)-L-seryl-[protein] + UDP + H(+)</text>
        <dbReference type="Rhea" id="RHEA:24168"/>
        <dbReference type="Rhea" id="RHEA-COMP:12571"/>
        <dbReference type="Rhea" id="RHEA-COMP:12573"/>
        <dbReference type="ChEBI" id="CHEBI:15378"/>
        <dbReference type="ChEBI" id="CHEBI:58052"/>
        <dbReference type="ChEBI" id="CHEBI:58223"/>
        <dbReference type="ChEBI" id="CHEBI:132090"/>
        <dbReference type="ChEBI" id="CHEBI:132093"/>
        <dbReference type="EC" id="2.4.1.135"/>
    </reaction>
</comment>
<feature type="binding site" evidence="17">
    <location>
        <position position="54"/>
    </location>
    <ligand>
        <name>UDP-alpha-D-glucuronate</name>
        <dbReference type="ChEBI" id="CHEBI:58052"/>
    </ligand>
</feature>
<feature type="binding site" evidence="17">
    <location>
        <position position="111"/>
    </location>
    <ligand>
        <name>UDP-alpha-D-glucuronate</name>
        <dbReference type="ChEBI" id="CHEBI:58052"/>
    </ligand>
</feature>
<evidence type="ECO:0000256" key="4">
    <source>
        <dbReference type="ARBA" id="ARBA00007706"/>
    </source>
</evidence>
<name>A0A3S4RA61_9ACAR</name>
<dbReference type="Gene3D" id="3.90.550.10">
    <property type="entry name" value="Spore Coat Polysaccharide Biosynthesis Protein SpsA, Chain A"/>
    <property type="match status" value="1"/>
</dbReference>
<gene>
    <name evidence="22" type="ORF">B4U79_08929</name>
    <name evidence="23" type="ORF">B4U79_13321</name>
    <name evidence="21" type="ORF">B4U79_15802</name>
</gene>
<dbReference type="CDD" id="cd00218">
    <property type="entry name" value="GlcAT-I"/>
    <property type="match status" value="1"/>
</dbReference>
<feature type="binding site" evidence="17">
    <location>
        <position position="106"/>
    </location>
    <ligand>
        <name>UDP-alpha-D-glucuronate</name>
        <dbReference type="ChEBI" id="CHEBI:58052"/>
    </ligand>
</feature>
<accession>A0A3S4RA61</accession>
<evidence type="ECO:0000256" key="20">
    <source>
        <dbReference type="RuleBase" id="RU363127"/>
    </source>
</evidence>
<evidence type="ECO:0000256" key="19">
    <source>
        <dbReference type="PIRSR" id="PIRSR605027-4"/>
    </source>
</evidence>
<dbReference type="OrthoDB" id="675023at2759"/>
<keyword evidence="13" id="KW-0325">Glycoprotein</keyword>
<evidence type="ECO:0000256" key="15">
    <source>
        <dbReference type="ARBA" id="ARBA00047979"/>
    </source>
</evidence>
<dbReference type="GO" id="GO:0050650">
    <property type="term" value="P:chondroitin sulfate proteoglycan biosynthetic process"/>
    <property type="evidence" value="ECO:0007669"/>
    <property type="project" value="TreeGrafter"/>
</dbReference>
<dbReference type="EMBL" id="NCKU01000990">
    <property type="protein sequence ID" value="RWS13444.1"/>
    <property type="molecule type" value="Genomic_DNA"/>
</dbReference>
<protein>
    <recommendedName>
        <fullName evidence="5 20">Galactosylgalactosylxylosylprotein 3-beta-glucuronosyltransferase</fullName>
        <ecNumber evidence="5 20">2.4.1.135</ecNumber>
    </recommendedName>
</protein>
<dbReference type="EMBL" id="NCKU01000942">
    <property type="protein sequence ID" value="RWS13589.1"/>
    <property type="molecule type" value="Genomic_DNA"/>
</dbReference>
<keyword evidence="7" id="KW-0812">Transmembrane</keyword>
<keyword evidence="14 18" id="KW-0464">Manganese</keyword>
<dbReference type="GO" id="GO:0015018">
    <property type="term" value="F:galactosylgalactosylxylosylprotein 3-beta-glucuronosyltransferase activity"/>
    <property type="evidence" value="ECO:0007669"/>
    <property type="project" value="UniProtKB-UniRule"/>
</dbReference>
<dbReference type="GO" id="GO:0000139">
    <property type="term" value="C:Golgi membrane"/>
    <property type="evidence" value="ECO:0007669"/>
    <property type="project" value="UniProtKB-SubCell"/>
</dbReference>
<keyword evidence="10" id="KW-1133">Transmembrane helix</keyword>
<evidence type="ECO:0000256" key="12">
    <source>
        <dbReference type="ARBA" id="ARBA00023136"/>
    </source>
</evidence>
<proteinExistence type="inferred from homology"/>
<feature type="site" description="Interaction with galactose moiety of substrate glycoprotein" evidence="19">
    <location>
        <position position="168"/>
    </location>
</feature>
<feature type="binding site" evidence="17">
    <location>
        <begin position="23"/>
        <end position="25"/>
    </location>
    <ligand>
        <name>UDP-alpha-D-glucuronate</name>
        <dbReference type="ChEBI" id="CHEBI:58052"/>
    </ligand>
</feature>
<evidence type="ECO:0000256" key="10">
    <source>
        <dbReference type="ARBA" id="ARBA00022989"/>
    </source>
</evidence>
<sequence>MYSVKIGANQSDPFLPRIYIITPTYSRPVQKAELTRLSHTLLLVPKIHWILVEDAAEKSALVSAFISNLLSFAKSIGHDLEVTHLKIPTPSNYKLKSSDPSWLKPRGVVQRNEALKWLRENDHNLDKSGVVYFADDDNTYDLRLFEEMRYTQKVSVWPVALVGGLYVERPLVSGGKVKGWNTVWRPERAFPIDMAGFAVNLKLILDRRKANFILDVPRGYQESFFLKQLLRGVHELEPKADDCSKVYVWHTRTEQPKLRHEKHLKVPSNDGIEI</sequence>
<keyword evidence="24" id="KW-1185">Reference proteome</keyword>
<evidence type="ECO:0000256" key="7">
    <source>
        <dbReference type="ARBA" id="ARBA00022692"/>
    </source>
</evidence>
<evidence type="ECO:0000256" key="3">
    <source>
        <dbReference type="ARBA" id="ARBA00004922"/>
    </source>
</evidence>
<evidence type="ECO:0000313" key="22">
    <source>
        <dbReference type="EMBL" id="RWS13444.1"/>
    </source>
</evidence>
<evidence type="ECO:0000256" key="5">
    <source>
        <dbReference type="ARBA" id="ARBA00012641"/>
    </source>
</evidence>
<evidence type="ECO:0000313" key="23">
    <source>
        <dbReference type="EMBL" id="RWS13589.1"/>
    </source>
</evidence>
<reference evidence="23" key="2">
    <citation type="submission" date="2018-11" db="EMBL/GenBank/DDBJ databases">
        <title>Trombidioid mite genomics.</title>
        <authorList>
            <person name="Dong X."/>
        </authorList>
    </citation>
    <scope>NUCLEOTIDE SEQUENCE</scope>
    <source>
        <strain evidence="23">UoL-WK</strain>
    </source>
</reference>
<evidence type="ECO:0000256" key="14">
    <source>
        <dbReference type="ARBA" id="ARBA00023211"/>
    </source>
</evidence>
<dbReference type="GO" id="GO:0005975">
    <property type="term" value="P:carbohydrate metabolic process"/>
    <property type="evidence" value="ECO:0007669"/>
    <property type="project" value="TreeGrafter"/>
</dbReference>
<dbReference type="UniPathway" id="UPA00378"/>
<evidence type="ECO:0000256" key="16">
    <source>
        <dbReference type="PIRSR" id="PIRSR605027-1"/>
    </source>
</evidence>
<dbReference type="FunFam" id="3.90.550.10:FF:000044">
    <property type="entry name" value="Galactosylgalactosylxylosylprotein 3-beta-glucuronosyltransferase"/>
    <property type="match status" value="1"/>
</dbReference>
<dbReference type="InterPro" id="IPR029044">
    <property type="entry name" value="Nucleotide-diphossugar_trans"/>
</dbReference>
<keyword evidence="8 18" id="KW-0479">Metal-binding</keyword>
<keyword evidence="11 20" id="KW-0333">Golgi apparatus</keyword>
<evidence type="ECO:0000256" key="13">
    <source>
        <dbReference type="ARBA" id="ARBA00023180"/>
    </source>
</evidence>
<dbReference type="EMBL" id="NCKU01001617">
    <property type="protein sequence ID" value="RWS11652.1"/>
    <property type="molecule type" value="Genomic_DNA"/>
</dbReference>
<dbReference type="PANTHER" id="PTHR10896:SF65">
    <property type="entry name" value="GALACTOSYLGALACTOSYLXYLOSYLPROTEIN 3-BETA-GLUCURONOSYLTRANSFERASE 3"/>
    <property type="match status" value="1"/>
</dbReference>
<dbReference type="InterPro" id="IPR005027">
    <property type="entry name" value="Glyco_trans_43"/>
</dbReference>
<comment type="caution">
    <text evidence="23">The sequence shown here is derived from an EMBL/GenBank/DDBJ whole genome shotgun (WGS) entry which is preliminary data.</text>
</comment>
<comment type="subcellular location">
    <subcellularLocation>
        <location evidence="2 20">Golgi apparatus membrane</location>
        <topology evidence="2 20">Single-pass type II membrane protein</topology>
    </subcellularLocation>
</comment>
<comment type="similarity">
    <text evidence="4 20">Belongs to the glycosyltransferase 43 family.</text>
</comment>
<keyword evidence="12" id="KW-0472">Membrane</keyword>
<evidence type="ECO:0000313" key="21">
    <source>
        <dbReference type="EMBL" id="RWS11652.1"/>
    </source>
</evidence>
<dbReference type="PANTHER" id="PTHR10896">
    <property type="entry name" value="GALACTOSYLGALACTOSYLXYLOSYLPROTEIN 3-BETA-GLUCURONOSYLTRANSFERASE BETA-1,3-GLUCURONYLTRANSFERASE"/>
    <property type="match status" value="1"/>
</dbReference>
<dbReference type="SUPFAM" id="SSF53448">
    <property type="entry name" value="Nucleotide-diphospho-sugar transferases"/>
    <property type="match status" value="1"/>
</dbReference>
<dbReference type="GO" id="GO:0046872">
    <property type="term" value="F:metal ion binding"/>
    <property type="evidence" value="ECO:0007669"/>
    <property type="project" value="UniProtKB-KW"/>
</dbReference>
<evidence type="ECO:0000256" key="8">
    <source>
        <dbReference type="ARBA" id="ARBA00022723"/>
    </source>
</evidence>
<comment type="cofactor">
    <cofactor evidence="1 18 20">
        <name>Mn(2+)</name>
        <dbReference type="ChEBI" id="CHEBI:29035"/>
    </cofactor>
</comment>
<dbReference type="Proteomes" id="UP000285301">
    <property type="component" value="Unassembled WGS sequence"/>
</dbReference>
<keyword evidence="6 20" id="KW-0808">Transferase</keyword>
<comment type="pathway">
    <text evidence="3 20">Protein modification; protein glycosylation.</text>
</comment>
<feature type="binding site" evidence="17">
    <location>
        <begin position="135"/>
        <end position="137"/>
    </location>
    <ligand>
        <name>UDP-alpha-D-glucuronate</name>
        <dbReference type="ChEBI" id="CHEBI:58052"/>
    </ligand>
</feature>
<keyword evidence="9 20" id="KW-0735">Signal-anchor</keyword>
<dbReference type="STRING" id="1965070.A0A3S4RA61"/>
<evidence type="ECO:0000256" key="2">
    <source>
        <dbReference type="ARBA" id="ARBA00004323"/>
    </source>
</evidence>
<dbReference type="AlphaFoldDB" id="A0A3S4RA61"/>
<dbReference type="EC" id="2.4.1.135" evidence="5 20"/>
<evidence type="ECO:0000256" key="1">
    <source>
        <dbReference type="ARBA" id="ARBA00001936"/>
    </source>
</evidence>
<feature type="binding site" evidence="17">
    <location>
        <begin position="250"/>
        <end position="252"/>
    </location>
    <ligand>
        <name>UDP-alpha-D-glucuronate</name>
        <dbReference type="ChEBI" id="CHEBI:58052"/>
    </ligand>
</feature>
<dbReference type="Pfam" id="PF03360">
    <property type="entry name" value="Glyco_transf_43"/>
    <property type="match status" value="1"/>
</dbReference>
<evidence type="ECO:0000313" key="24">
    <source>
        <dbReference type="Proteomes" id="UP000285301"/>
    </source>
</evidence>
<evidence type="ECO:0000256" key="11">
    <source>
        <dbReference type="ARBA" id="ARBA00023034"/>
    </source>
</evidence>
<feature type="active site" description="Proton donor/acceptor" evidence="16">
    <location>
        <position position="222"/>
    </location>
</feature>
<evidence type="ECO:0000256" key="18">
    <source>
        <dbReference type="PIRSR" id="PIRSR605027-3"/>
    </source>
</evidence>
<feature type="binding site" evidence="18">
    <location>
        <position position="137"/>
    </location>
    <ligand>
        <name>Mn(2+)</name>
        <dbReference type="ChEBI" id="CHEBI:29035"/>
    </ligand>
</feature>
<evidence type="ECO:0000256" key="9">
    <source>
        <dbReference type="ARBA" id="ARBA00022968"/>
    </source>
</evidence>
<reference evidence="23 24" key="1">
    <citation type="journal article" date="2018" name="Gigascience">
        <title>Genomes of trombidid mites reveal novel predicted allergens and laterally-transferred genes associated with secondary metabolism.</title>
        <authorList>
            <person name="Dong X."/>
            <person name="Chaisiri K."/>
            <person name="Xia D."/>
            <person name="Armstrong S.D."/>
            <person name="Fang Y."/>
            <person name="Donnelly M.J."/>
            <person name="Kadowaki T."/>
            <person name="McGarry J.W."/>
            <person name="Darby A.C."/>
            <person name="Makepeace B.L."/>
        </authorList>
    </citation>
    <scope>NUCLEOTIDE SEQUENCE [LARGE SCALE GENOMIC DNA]</scope>
    <source>
        <strain evidence="23">UoL-WK</strain>
    </source>
</reference>
<evidence type="ECO:0000256" key="17">
    <source>
        <dbReference type="PIRSR" id="PIRSR605027-2"/>
    </source>
</evidence>
<organism evidence="23 24">
    <name type="scientific">Dinothrombium tinctorium</name>
    <dbReference type="NCBI Taxonomy" id="1965070"/>
    <lineage>
        <taxon>Eukaryota</taxon>
        <taxon>Metazoa</taxon>
        <taxon>Ecdysozoa</taxon>
        <taxon>Arthropoda</taxon>
        <taxon>Chelicerata</taxon>
        <taxon>Arachnida</taxon>
        <taxon>Acari</taxon>
        <taxon>Acariformes</taxon>
        <taxon>Trombidiformes</taxon>
        <taxon>Prostigmata</taxon>
        <taxon>Anystina</taxon>
        <taxon>Parasitengona</taxon>
        <taxon>Trombidioidea</taxon>
        <taxon>Trombidiidae</taxon>
        <taxon>Dinothrombium</taxon>
    </lineage>
</organism>
<evidence type="ECO:0000256" key="6">
    <source>
        <dbReference type="ARBA" id="ARBA00022679"/>
    </source>
</evidence>